<protein>
    <recommendedName>
        <fullName evidence="9">Beta-defensin</fullName>
    </recommendedName>
</protein>
<dbReference type="OMA" id="ICCKLKY"/>
<feature type="chain" id="PRO_5018815017" description="Beta-defensin" evidence="9">
    <location>
        <begin position="23"/>
        <end position="70"/>
    </location>
</feature>
<evidence type="ECO:0000256" key="1">
    <source>
        <dbReference type="ARBA" id="ARBA00004613"/>
    </source>
</evidence>
<dbReference type="InterPro" id="IPR025933">
    <property type="entry name" value="Beta_defensin_dom"/>
</dbReference>
<dbReference type="GO" id="GO:0045087">
    <property type="term" value="P:innate immune response"/>
    <property type="evidence" value="ECO:0007669"/>
    <property type="project" value="InterPro"/>
</dbReference>
<evidence type="ECO:0000313" key="12">
    <source>
        <dbReference type="Proteomes" id="UP000291022"/>
    </source>
</evidence>
<reference evidence="11" key="2">
    <citation type="submission" date="2025-08" db="UniProtKB">
        <authorList>
            <consortium name="Ensembl"/>
        </authorList>
    </citation>
    <scope>IDENTIFICATION</scope>
</reference>
<evidence type="ECO:0000259" key="10">
    <source>
        <dbReference type="Pfam" id="PF13841"/>
    </source>
</evidence>
<keyword evidence="7 9" id="KW-0044">Antibiotic</keyword>
<evidence type="ECO:0000256" key="3">
    <source>
        <dbReference type="ARBA" id="ARBA00022525"/>
    </source>
</evidence>
<reference evidence="11" key="3">
    <citation type="submission" date="2025-09" db="UniProtKB">
        <authorList>
            <consortium name="Ensembl"/>
        </authorList>
    </citation>
    <scope>IDENTIFICATION</scope>
</reference>
<feature type="signal peptide" evidence="9">
    <location>
        <begin position="1"/>
        <end position="22"/>
    </location>
</feature>
<dbReference type="Proteomes" id="UP000291022">
    <property type="component" value="Unassembled WGS sequence"/>
</dbReference>
<organism evidence="11 12">
    <name type="scientific">Ursus americanus</name>
    <name type="common">American black bear</name>
    <name type="synonym">Euarctos americanus</name>
    <dbReference type="NCBI Taxonomy" id="9643"/>
    <lineage>
        <taxon>Eukaryota</taxon>
        <taxon>Metazoa</taxon>
        <taxon>Chordata</taxon>
        <taxon>Craniata</taxon>
        <taxon>Vertebrata</taxon>
        <taxon>Euteleostomi</taxon>
        <taxon>Mammalia</taxon>
        <taxon>Eutheria</taxon>
        <taxon>Laurasiatheria</taxon>
        <taxon>Carnivora</taxon>
        <taxon>Caniformia</taxon>
        <taxon>Ursidae</taxon>
        <taxon>Ursus</taxon>
    </lineage>
</organism>
<dbReference type="PANTHER" id="PTHR47900:SF1">
    <property type="entry name" value="BETA-DEFENSIN 131A"/>
    <property type="match status" value="1"/>
</dbReference>
<evidence type="ECO:0000256" key="4">
    <source>
        <dbReference type="ARBA" id="ARBA00022529"/>
    </source>
</evidence>
<comment type="similarity">
    <text evidence="2 9">Belongs to the beta-defensin family.</text>
</comment>
<name>A0A452QVL8_URSAM</name>
<accession>A0A452QVL8</accession>
<evidence type="ECO:0000256" key="8">
    <source>
        <dbReference type="ARBA" id="ARBA00023157"/>
    </source>
</evidence>
<dbReference type="PANTHER" id="PTHR47900">
    <property type="entry name" value="BETA-DEFENSIN 131A"/>
    <property type="match status" value="1"/>
</dbReference>
<keyword evidence="12" id="KW-1185">Reference proteome</keyword>
<dbReference type="Ensembl" id="ENSUAMT00000010959.1">
    <property type="protein sequence ID" value="ENSUAMP00000009734.1"/>
    <property type="gene ID" value="ENSUAMG00000008072.1"/>
</dbReference>
<evidence type="ECO:0000313" key="11">
    <source>
        <dbReference type="Ensembl" id="ENSUAMP00000009734.1"/>
    </source>
</evidence>
<keyword evidence="4 9" id="KW-0929">Antimicrobial</keyword>
<reference evidence="12" key="1">
    <citation type="submission" date="2016-06" db="EMBL/GenBank/DDBJ databases">
        <title>De novo assembly and RNA-Seq shows season-dependent expression and editing in black bear kidneys.</title>
        <authorList>
            <person name="Korstanje R."/>
            <person name="Srivastava A."/>
            <person name="Sarsani V.K."/>
            <person name="Sheehan S.M."/>
            <person name="Seger R.L."/>
            <person name="Barter M.E."/>
            <person name="Lindqvist C."/>
            <person name="Brody L.C."/>
            <person name="Mullikin J.C."/>
        </authorList>
    </citation>
    <scope>NUCLEOTIDE SEQUENCE [LARGE SCALE GENOMIC DNA]</scope>
</reference>
<evidence type="ECO:0000256" key="7">
    <source>
        <dbReference type="ARBA" id="ARBA00023022"/>
    </source>
</evidence>
<evidence type="ECO:0000256" key="9">
    <source>
        <dbReference type="RuleBase" id="RU231113"/>
    </source>
</evidence>
<keyword evidence="3 9" id="KW-0964">Secreted</keyword>
<feature type="domain" description="Beta-defensin" evidence="10">
    <location>
        <begin position="28"/>
        <end position="57"/>
    </location>
</feature>
<evidence type="ECO:0000256" key="2">
    <source>
        <dbReference type="ARBA" id="ARBA00007371"/>
    </source>
</evidence>
<dbReference type="GO" id="GO:0005615">
    <property type="term" value="C:extracellular space"/>
    <property type="evidence" value="ECO:0007669"/>
    <property type="project" value="TreeGrafter"/>
</dbReference>
<comment type="subcellular location">
    <subcellularLocation>
        <location evidence="1 9">Secreted</location>
    </subcellularLocation>
</comment>
<keyword evidence="6 9" id="KW-0211">Defensin</keyword>
<proteinExistence type="inferred from homology"/>
<evidence type="ECO:0000256" key="5">
    <source>
        <dbReference type="ARBA" id="ARBA00022729"/>
    </source>
</evidence>
<dbReference type="Pfam" id="PF13841">
    <property type="entry name" value="Defensin_beta_2"/>
    <property type="match status" value="1"/>
</dbReference>
<evidence type="ECO:0000256" key="6">
    <source>
        <dbReference type="ARBA" id="ARBA00022940"/>
    </source>
</evidence>
<dbReference type="AlphaFoldDB" id="A0A452QVL8"/>
<keyword evidence="5 9" id="KW-0732">Signal</keyword>
<comment type="function">
    <text evidence="9">Has antibacterial activity.</text>
</comment>
<keyword evidence="8" id="KW-1015">Disulfide bond</keyword>
<dbReference type="GO" id="GO:0042742">
    <property type="term" value="P:defense response to bacterium"/>
    <property type="evidence" value="ECO:0007669"/>
    <property type="project" value="UniProtKB-UniRule"/>
</dbReference>
<sequence>MRVFHSILGILALLSIVPQARTLFFKDTCSLKGYTCRMKCNADEHAIRYCTDWTICCKEKKIRPKKRKKW</sequence>
<dbReference type="GeneTree" id="ENSGT00390000001538"/>